<organism evidence="2 3">
    <name type="scientific">Dysgonomonas capnocytophagoides</name>
    <dbReference type="NCBI Taxonomy" id="45254"/>
    <lineage>
        <taxon>Bacteria</taxon>
        <taxon>Pseudomonadati</taxon>
        <taxon>Bacteroidota</taxon>
        <taxon>Bacteroidia</taxon>
        <taxon>Bacteroidales</taxon>
        <taxon>Dysgonomonadaceae</taxon>
        <taxon>Dysgonomonas</taxon>
    </lineage>
</organism>
<sequence>MVFNILLFPDFETLDVFGPVEIFGKLENTTIRYFSEKGGSISNLDGVRIETQPVSKITDLDVLFIPGGMGARTEVNNTELLKQIKSISEQSLFVLTVCTGSAILAKTGLLNHKKATSNKRSFEWVKSCSDKVLWVSEARWVVDSNYYTSSGVSAGIDMALGFVADQFGVEEARKIAFRIEYRWTEDKDADEFCNQQQ</sequence>
<dbReference type="PANTHER" id="PTHR43130:SF15">
    <property type="entry name" value="THIJ_PFPI FAMILY PROTEIN (AFU_ORTHOLOGUE AFUA_5G14240)"/>
    <property type="match status" value="1"/>
</dbReference>
<dbReference type="InterPro" id="IPR002818">
    <property type="entry name" value="DJ-1/PfpI"/>
</dbReference>
<evidence type="ECO:0000313" key="3">
    <source>
        <dbReference type="Proteomes" id="UP000297861"/>
    </source>
</evidence>
<name>A0A4Y8KTL8_9BACT</name>
<protein>
    <submittedName>
        <fullName evidence="2">DJ-1/PfpI family protein</fullName>
    </submittedName>
</protein>
<dbReference type="STRING" id="1121485.GCA_000426485_02279"/>
<evidence type="ECO:0000313" key="2">
    <source>
        <dbReference type="EMBL" id="TFD92154.1"/>
    </source>
</evidence>
<dbReference type="RefSeq" id="WP_134437565.1">
    <property type="nucleotide sequence ID" value="NZ_SOML01000018.1"/>
</dbReference>
<reference evidence="2 3" key="1">
    <citation type="submission" date="2019-03" db="EMBL/GenBank/DDBJ databases">
        <title>San Antonio Military Medical Center submission to MRSN (WRAIR), pending publication.</title>
        <authorList>
            <person name="Blyth D.M."/>
            <person name="Mccarthy S.L."/>
            <person name="Schall S.E."/>
            <person name="Stam J.A."/>
            <person name="Ong A.C."/>
            <person name="Mcgann P.T."/>
        </authorList>
    </citation>
    <scope>NUCLEOTIDE SEQUENCE [LARGE SCALE GENOMIC DNA]</scope>
    <source>
        <strain evidence="2 3">MRSN571793</strain>
    </source>
</reference>
<accession>A0A4Y8KTL8</accession>
<keyword evidence="3" id="KW-1185">Reference proteome</keyword>
<dbReference type="Gene3D" id="3.40.50.880">
    <property type="match status" value="1"/>
</dbReference>
<dbReference type="Pfam" id="PF01965">
    <property type="entry name" value="DJ-1_PfpI"/>
    <property type="match status" value="1"/>
</dbReference>
<dbReference type="EMBL" id="SOML01000018">
    <property type="protein sequence ID" value="TFD92154.1"/>
    <property type="molecule type" value="Genomic_DNA"/>
</dbReference>
<dbReference type="OrthoDB" id="9803764at2"/>
<comment type="caution">
    <text evidence="2">The sequence shown here is derived from an EMBL/GenBank/DDBJ whole genome shotgun (WGS) entry which is preliminary data.</text>
</comment>
<dbReference type="SUPFAM" id="SSF52317">
    <property type="entry name" value="Class I glutamine amidotransferase-like"/>
    <property type="match status" value="1"/>
</dbReference>
<gene>
    <name evidence="2" type="ORF">E2605_18780</name>
</gene>
<feature type="domain" description="DJ-1/PfpI" evidence="1">
    <location>
        <begin position="5"/>
        <end position="163"/>
    </location>
</feature>
<dbReference type="CDD" id="cd03139">
    <property type="entry name" value="GATase1_PfpI_2"/>
    <property type="match status" value="1"/>
</dbReference>
<dbReference type="AlphaFoldDB" id="A0A4Y8KTL8"/>
<proteinExistence type="predicted"/>
<dbReference type="Proteomes" id="UP000297861">
    <property type="component" value="Unassembled WGS sequence"/>
</dbReference>
<dbReference type="InterPro" id="IPR029062">
    <property type="entry name" value="Class_I_gatase-like"/>
</dbReference>
<dbReference type="InterPro" id="IPR052158">
    <property type="entry name" value="INH-QAR"/>
</dbReference>
<dbReference type="PANTHER" id="PTHR43130">
    <property type="entry name" value="ARAC-FAMILY TRANSCRIPTIONAL REGULATOR"/>
    <property type="match status" value="1"/>
</dbReference>
<evidence type="ECO:0000259" key="1">
    <source>
        <dbReference type="Pfam" id="PF01965"/>
    </source>
</evidence>